<keyword evidence="1" id="KW-0472">Membrane</keyword>
<dbReference type="AlphaFoldDB" id="A0AAV0VII5"/>
<evidence type="ECO:0000313" key="4">
    <source>
        <dbReference type="Proteomes" id="UP001160148"/>
    </source>
</evidence>
<comment type="caution">
    <text evidence="3">The sequence shown here is derived from an EMBL/GenBank/DDBJ whole genome shotgun (WGS) entry which is preliminary data.</text>
</comment>
<sequence length="190" mass="19733">MFKYTVTLLIAAMAVSASLAVSIPAEHRPQEPAADASNVVVHKKHIKPDKIVFMSEVSSSHDEGESEGGSGGGALLELGLSGLLEAVSAPKKIIGAIASFVIGKFKSVNLKKLVKIALLGALVTVLGAVASVAVAGLVSIVSAVCAVLPYLRLVFGGHHHKGESTSESQDDFVSEFVMGALEKYNVKRKA</sequence>
<feature type="chain" id="PRO_5043707058" evidence="2">
    <location>
        <begin position="21"/>
        <end position="190"/>
    </location>
</feature>
<feature type="signal peptide" evidence="2">
    <location>
        <begin position="1"/>
        <end position="20"/>
    </location>
</feature>
<keyword evidence="2" id="KW-0732">Signal</keyword>
<accession>A0AAV0VII5</accession>
<keyword evidence="1" id="KW-1133">Transmembrane helix</keyword>
<keyword evidence="1" id="KW-0812">Transmembrane</keyword>
<evidence type="ECO:0000313" key="3">
    <source>
        <dbReference type="EMBL" id="CAI6343365.1"/>
    </source>
</evidence>
<gene>
    <name evidence="3" type="ORF">MEUPH1_LOCUS645</name>
</gene>
<reference evidence="3 4" key="1">
    <citation type="submission" date="2023-01" db="EMBL/GenBank/DDBJ databases">
        <authorList>
            <person name="Whitehead M."/>
        </authorList>
    </citation>
    <scope>NUCLEOTIDE SEQUENCE [LARGE SCALE GENOMIC DNA]</scope>
</reference>
<proteinExistence type="predicted"/>
<dbReference type="Proteomes" id="UP001160148">
    <property type="component" value="Unassembled WGS sequence"/>
</dbReference>
<protein>
    <submittedName>
        <fullName evidence="3">Uncharacterized protein</fullName>
    </submittedName>
</protein>
<dbReference type="EMBL" id="CARXXK010000001">
    <property type="protein sequence ID" value="CAI6343365.1"/>
    <property type="molecule type" value="Genomic_DNA"/>
</dbReference>
<organism evidence="3 4">
    <name type="scientific">Macrosiphum euphorbiae</name>
    <name type="common">potato aphid</name>
    <dbReference type="NCBI Taxonomy" id="13131"/>
    <lineage>
        <taxon>Eukaryota</taxon>
        <taxon>Metazoa</taxon>
        <taxon>Ecdysozoa</taxon>
        <taxon>Arthropoda</taxon>
        <taxon>Hexapoda</taxon>
        <taxon>Insecta</taxon>
        <taxon>Pterygota</taxon>
        <taxon>Neoptera</taxon>
        <taxon>Paraneoptera</taxon>
        <taxon>Hemiptera</taxon>
        <taxon>Sternorrhyncha</taxon>
        <taxon>Aphidomorpha</taxon>
        <taxon>Aphidoidea</taxon>
        <taxon>Aphididae</taxon>
        <taxon>Macrosiphini</taxon>
        <taxon>Macrosiphum</taxon>
    </lineage>
</organism>
<keyword evidence="4" id="KW-1185">Reference proteome</keyword>
<evidence type="ECO:0000256" key="1">
    <source>
        <dbReference type="SAM" id="Phobius"/>
    </source>
</evidence>
<name>A0AAV0VII5_9HEMI</name>
<evidence type="ECO:0000256" key="2">
    <source>
        <dbReference type="SAM" id="SignalP"/>
    </source>
</evidence>
<feature type="transmembrane region" description="Helical" evidence="1">
    <location>
        <begin position="118"/>
        <end position="151"/>
    </location>
</feature>